<feature type="compositionally biased region" description="Basic and acidic residues" evidence="1">
    <location>
        <begin position="50"/>
        <end position="63"/>
    </location>
</feature>
<feature type="compositionally biased region" description="Basic and acidic residues" evidence="1">
    <location>
        <begin position="298"/>
        <end position="327"/>
    </location>
</feature>
<dbReference type="PANTHER" id="PTHR14390:SF2">
    <property type="entry name" value="G PATCH DOMAIN-CONTAINING PROTEIN 3"/>
    <property type="match status" value="1"/>
</dbReference>
<feature type="compositionally biased region" description="Basic and acidic residues" evidence="1">
    <location>
        <begin position="454"/>
        <end position="486"/>
    </location>
</feature>
<keyword evidence="4" id="KW-1185">Reference proteome</keyword>
<dbReference type="GO" id="GO:0003676">
    <property type="term" value="F:nucleic acid binding"/>
    <property type="evidence" value="ECO:0007669"/>
    <property type="project" value="InterPro"/>
</dbReference>
<dbReference type="AlphaFoldDB" id="A0A8K0E836"/>
<feature type="compositionally biased region" description="Basic and acidic residues" evidence="1">
    <location>
        <begin position="505"/>
        <end position="521"/>
    </location>
</feature>
<evidence type="ECO:0000259" key="2">
    <source>
        <dbReference type="PROSITE" id="PS50174"/>
    </source>
</evidence>
<dbReference type="SMART" id="SM00443">
    <property type="entry name" value="G_patch"/>
    <property type="match status" value="1"/>
</dbReference>
<dbReference type="GO" id="GO:0045893">
    <property type="term" value="P:positive regulation of DNA-templated transcription"/>
    <property type="evidence" value="ECO:0007669"/>
    <property type="project" value="TreeGrafter"/>
</dbReference>
<dbReference type="EMBL" id="OV696699">
    <property type="protein sequence ID" value="CAH1244399.1"/>
    <property type="molecule type" value="Genomic_DNA"/>
</dbReference>
<feature type="region of interest" description="Disordered" evidence="1">
    <location>
        <begin position="50"/>
        <end position="110"/>
    </location>
</feature>
<feature type="region of interest" description="Disordered" evidence="1">
    <location>
        <begin position="431"/>
        <end position="531"/>
    </location>
</feature>
<evidence type="ECO:0000313" key="4">
    <source>
        <dbReference type="Proteomes" id="UP000838412"/>
    </source>
</evidence>
<organism evidence="3 4">
    <name type="scientific">Branchiostoma lanceolatum</name>
    <name type="common">Common lancelet</name>
    <name type="synonym">Amphioxus lanceolatum</name>
    <dbReference type="NCBI Taxonomy" id="7740"/>
    <lineage>
        <taxon>Eukaryota</taxon>
        <taxon>Metazoa</taxon>
        <taxon>Chordata</taxon>
        <taxon>Cephalochordata</taxon>
        <taxon>Leptocardii</taxon>
        <taxon>Amphioxiformes</taxon>
        <taxon>Branchiostomatidae</taxon>
        <taxon>Branchiostoma</taxon>
    </lineage>
</organism>
<protein>
    <submittedName>
        <fullName evidence="3">GPATCH3 protein</fullName>
    </submittedName>
</protein>
<evidence type="ECO:0000313" key="3">
    <source>
        <dbReference type="EMBL" id="CAH1244399.1"/>
    </source>
</evidence>
<evidence type="ECO:0000256" key="1">
    <source>
        <dbReference type="SAM" id="MobiDB-lite"/>
    </source>
</evidence>
<dbReference type="InterPro" id="IPR040341">
    <property type="entry name" value="GPATCH3"/>
</dbReference>
<dbReference type="Proteomes" id="UP000838412">
    <property type="component" value="Chromosome 14"/>
</dbReference>
<feature type="compositionally biased region" description="Basic residues" evidence="1">
    <location>
        <begin position="443"/>
        <end position="453"/>
    </location>
</feature>
<dbReference type="OrthoDB" id="5842926at2759"/>
<feature type="compositionally biased region" description="Basic and acidic residues" evidence="1">
    <location>
        <begin position="431"/>
        <end position="442"/>
    </location>
</feature>
<dbReference type="Pfam" id="PF01585">
    <property type="entry name" value="G-patch"/>
    <property type="match status" value="1"/>
</dbReference>
<dbReference type="PANTHER" id="PTHR14390">
    <property type="entry name" value="G PATCH DOMAIN CONTAINING PROTEIN 3"/>
    <property type="match status" value="1"/>
</dbReference>
<reference evidence="3" key="1">
    <citation type="submission" date="2022-01" db="EMBL/GenBank/DDBJ databases">
        <authorList>
            <person name="Braso-Vives M."/>
        </authorList>
    </citation>
    <scope>NUCLEOTIDE SEQUENCE</scope>
</reference>
<accession>A0A8K0E836</accession>
<feature type="region of interest" description="Disordered" evidence="1">
    <location>
        <begin position="288"/>
        <end position="336"/>
    </location>
</feature>
<sequence>MADTNSKKVVYGIVGNIPGHFHSADLRNYFSQFIESGGFDCFHFRHRPEARDADTEGGSHEESVSQEGEGGEEVSSGTNLSEEHNQKATGGSRSTVVLPSTSTPEHNVLTDYRVSVDNENEAGPSRCKTNRRKTLCCVVRVVGQRWDELVKLYHGKHWVDRRGDYLRHRAAIRRVRLAEEGSDALKYQTRKEIEQRRKRKDRETISQSELQKLIELHPPDVMPRGNVGTPIKVFLELIRTCRLPPILIHKLGLVFPSTGSSKRYGNVPFDYGGSVKEGTMVLTGTGEELSAEVGFVEEQQRRKEEEKEERREQERQQKEKEDKADESHSDDDDDTCEEWERHEALYDDVTKQGRNKERLFEEEIELKWEKGGSGLVFYTDAQYWDQLRGDFDERTTDDWDVDMSVYYDPDGGDKDARDYLQMRLEQRLRAGLDGKETEDVAPRKKKLTRKQRKEQRDQGGKIGQFEKHTKGLGRKIMERQGWRDGEGLGSWKKGPADALENEGQGPRDKRGFGFYGEKLDRQAGGNKFKRRRVEKDVVISTVYDKPYQLDNAETLTRQAGPHTLKYRTSVPFVKGTQEDKT</sequence>
<proteinExistence type="predicted"/>
<feature type="domain" description="G-patch" evidence="2">
    <location>
        <begin position="469"/>
        <end position="517"/>
    </location>
</feature>
<feature type="compositionally biased region" description="Polar residues" evidence="1">
    <location>
        <begin position="87"/>
        <end position="105"/>
    </location>
</feature>
<dbReference type="InterPro" id="IPR000467">
    <property type="entry name" value="G_patch_dom"/>
</dbReference>
<dbReference type="GO" id="GO:0039536">
    <property type="term" value="P:negative regulation of RIG-I signaling pathway"/>
    <property type="evidence" value="ECO:0007669"/>
    <property type="project" value="InterPro"/>
</dbReference>
<dbReference type="PROSITE" id="PS50174">
    <property type="entry name" value="G_PATCH"/>
    <property type="match status" value="1"/>
</dbReference>
<dbReference type="GO" id="GO:0032480">
    <property type="term" value="P:negative regulation of type I interferon production"/>
    <property type="evidence" value="ECO:0007669"/>
    <property type="project" value="InterPro"/>
</dbReference>
<name>A0A8K0E836_BRALA</name>
<gene>
    <name evidence="3" type="primary">GPATCH3</name>
    <name evidence="3" type="ORF">BLAG_LOCUS7043</name>
</gene>